<reference evidence="2" key="1">
    <citation type="journal article" date="2009" name="Genome Res.">
        <title>Comparative genomic analyses of the human fungal pathogens Coccidioides and their relatives.</title>
        <authorList>
            <person name="Sharpton T.J."/>
            <person name="Stajich J.E."/>
            <person name="Rounsley S.D."/>
            <person name="Gardner M.J."/>
            <person name="Wortman J.R."/>
            <person name="Jordar V.S."/>
            <person name="Maiti R."/>
            <person name="Kodira C.D."/>
            <person name="Neafsey D.E."/>
            <person name="Zeng Q."/>
            <person name="Hung C.-Y."/>
            <person name="McMahan C."/>
            <person name="Muszewska A."/>
            <person name="Grynberg M."/>
            <person name="Mandel M.A."/>
            <person name="Kellner E.M."/>
            <person name="Barker B.M."/>
            <person name="Galgiani J.N."/>
            <person name="Orbach M.J."/>
            <person name="Kirkland T.N."/>
            <person name="Cole G.T."/>
            <person name="Henn M.R."/>
            <person name="Birren B.W."/>
            <person name="Taylor J.W."/>
        </authorList>
    </citation>
    <scope>NUCLEOTIDE SEQUENCE [LARGE SCALE GENOMIC DNA]</scope>
    <source>
        <strain evidence="2">RS</strain>
    </source>
</reference>
<dbReference type="AlphaFoldDB" id="J3K8F3"/>
<dbReference type="VEuPathDB" id="FungiDB:CIMG_13066"/>
<dbReference type="RefSeq" id="XP_001242676.2">
    <property type="nucleotide sequence ID" value="XM_001242675.2"/>
</dbReference>
<reference evidence="2" key="2">
    <citation type="journal article" date="2010" name="Genome Res.">
        <title>Population genomic sequencing of Coccidioides fungi reveals recent hybridization and transposon control.</title>
        <authorList>
            <person name="Neafsey D.E."/>
            <person name="Barker B.M."/>
            <person name="Sharpton T.J."/>
            <person name="Stajich J.E."/>
            <person name="Park D.J."/>
            <person name="Whiston E."/>
            <person name="Hung C.-Y."/>
            <person name="McMahan C."/>
            <person name="White J."/>
            <person name="Sykes S."/>
            <person name="Heiman D."/>
            <person name="Young S."/>
            <person name="Zeng Q."/>
            <person name="Abouelleil A."/>
            <person name="Aftuck L."/>
            <person name="Bessette D."/>
            <person name="Brown A."/>
            <person name="FitzGerald M."/>
            <person name="Lui A."/>
            <person name="Macdonald J.P."/>
            <person name="Priest M."/>
            <person name="Orbach M.J."/>
            <person name="Galgiani J.N."/>
            <person name="Kirkland T.N."/>
            <person name="Cole G.T."/>
            <person name="Birren B.W."/>
            <person name="Henn M.R."/>
            <person name="Taylor J.W."/>
            <person name="Rounsley S.D."/>
        </authorList>
    </citation>
    <scope>GENOME REANNOTATION</scope>
    <source>
        <strain evidence="2">RS</strain>
    </source>
</reference>
<dbReference type="OrthoDB" id="2933464at2759"/>
<dbReference type="EMBL" id="GG704912">
    <property type="protein sequence ID" value="EAS31093.3"/>
    <property type="molecule type" value="Genomic_DNA"/>
</dbReference>
<dbReference type="InParanoid" id="J3K8F3"/>
<gene>
    <name evidence="1" type="ORF">CIMG_13066</name>
</gene>
<evidence type="ECO:0000313" key="1">
    <source>
        <dbReference type="EMBL" id="EAS31093.3"/>
    </source>
</evidence>
<accession>J3K8F3</accession>
<organism evidence="1 2">
    <name type="scientific">Coccidioides immitis (strain RS)</name>
    <name type="common">Valley fever fungus</name>
    <dbReference type="NCBI Taxonomy" id="246410"/>
    <lineage>
        <taxon>Eukaryota</taxon>
        <taxon>Fungi</taxon>
        <taxon>Dikarya</taxon>
        <taxon>Ascomycota</taxon>
        <taxon>Pezizomycotina</taxon>
        <taxon>Eurotiomycetes</taxon>
        <taxon>Eurotiomycetidae</taxon>
        <taxon>Onygenales</taxon>
        <taxon>Onygenaceae</taxon>
        <taxon>Coccidioides</taxon>
    </lineage>
</organism>
<protein>
    <submittedName>
        <fullName evidence="1">Uncharacterized protein</fullName>
    </submittedName>
</protein>
<dbReference type="KEGG" id="cim:CIMG_13066"/>
<name>J3K8F3_COCIM</name>
<dbReference type="Proteomes" id="UP000001261">
    <property type="component" value="Unassembled WGS sequence"/>
</dbReference>
<sequence length="120" mass="13326">MRTEKDVVKFSVKVVKEFAAGVPWSKVIQKVANAERGTRIFLSRTPKNDEKYNLRFDKGSVVGGEHELILQANKNAENASIKAAAAADSHKIWAKILVDPENADEKKAEADLIESFKNTD</sequence>
<keyword evidence="2" id="KW-1185">Reference proteome</keyword>
<proteinExistence type="predicted"/>
<dbReference type="GeneID" id="24164693"/>
<evidence type="ECO:0000313" key="2">
    <source>
        <dbReference type="Proteomes" id="UP000001261"/>
    </source>
</evidence>